<dbReference type="OrthoDB" id="417891at2759"/>
<proteinExistence type="inferred from homology"/>
<dbReference type="PANTHER" id="PTHR42898">
    <property type="entry name" value="TROPINONE REDUCTASE"/>
    <property type="match status" value="1"/>
</dbReference>
<keyword evidence="2" id="KW-0560">Oxidoreductase</keyword>
<dbReference type="Gramene" id="KRH00032">
    <property type="protein sequence ID" value="KRH00032"/>
    <property type="gene ID" value="GLYMA_18G187000"/>
</dbReference>
<organism evidence="5">
    <name type="scientific">Glycine max</name>
    <name type="common">Soybean</name>
    <name type="synonym">Glycine hispida</name>
    <dbReference type="NCBI Taxonomy" id="3847"/>
    <lineage>
        <taxon>Eukaryota</taxon>
        <taxon>Viridiplantae</taxon>
        <taxon>Streptophyta</taxon>
        <taxon>Embryophyta</taxon>
        <taxon>Tracheophyta</taxon>
        <taxon>Spermatophyta</taxon>
        <taxon>Magnoliopsida</taxon>
        <taxon>eudicotyledons</taxon>
        <taxon>Gunneridae</taxon>
        <taxon>Pentapetalae</taxon>
        <taxon>rosids</taxon>
        <taxon>fabids</taxon>
        <taxon>Fabales</taxon>
        <taxon>Fabaceae</taxon>
        <taxon>Papilionoideae</taxon>
        <taxon>50 kb inversion clade</taxon>
        <taxon>NPAAA clade</taxon>
        <taxon>indigoferoid/millettioid clade</taxon>
        <taxon>Phaseoleae</taxon>
        <taxon>Glycine</taxon>
        <taxon>Glycine subgen. Soja</taxon>
    </lineage>
</organism>
<dbReference type="PaxDb" id="3847-GLYMA18G40590.2"/>
<dbReference type="PANTHER" id="PTHR42898:SF101">
    <property type="entry name" value="ENOYL-(ACYL CARRIER) REDUCTASE"/>
    <property type="match status" value="1"/>
</dbReference>
<dbReference type="InterPro" id="IPR045000">
    <property type="entry name" value="TR"/>
</dbReference>
<dbReference type="InterPro" id="IPR036291">
    <property type="entry name" value="NAD(P)-bd_dom_sf"/>
</dbReference>
<dbReference type="eggNOG" id="KOG0725">
    <property type="taxonomic scope" value="Eukaryota"/>
</dbReference>
<evidence type="ECO:0000256" key="3">
    <source>
        <dbReference type="ARBA" id="ARBA00025714"/>
    </source>
</evidence>
<dbReference type="SMR" id="K7MT82"/>
<sequence>MRGCNAGGDRVSMPREVSNESVKPFDSEINNAGTTSTKSIVDYTAEYVATLMGTNFESCFHLCQLTQPLLKAFGYGSIVLISGLKAFPLCSTYATTKGALNQFTKMELAKDNIRANTVAPGPIKTLLLEYLIKSTAEVHKMVVAMESQMTVGRLGEPKDISTPIAFLCLPAACDASYITS</sequence>
<dbReference type="PRINTS" id="PR00081">
    <property type="entry name" value="GDHRDH"/>
</dbReference>
<dbReference type="InParanoid" id="K7MT82"/>
<reference evidence="5 6" key="1">
    <citation type="journal article" date="2010" name="Nature">
        <title>Genome sequence of the palaeopolyploid soybean.</title>
        <authorList>
            <person name="Schmutz J."/>
            <person name="Cannon S.B."/>
            <person name="Schlueter J."/>
            <person name="Ma J."/>
            <person name="Mitros T."/>
            <person name="Nelson W."/>
            <person name="Hyten D.L."/>
            <person name="Song Q."/>
            <person name="Thelen J.J."/>
            <person name="Cheng J."/>
            <person name="Xu D."/>
            <person name="Hellsten U."/>
            <person name="May G.D."/>
            <person name="Yu Y."/>
            <person name="Sakurai T."/>
            <person name="Umezawa T."/>
            <person name="Bhattacharyya M.K."/>
            <person name="Sandhu D."/>
            <person name="Valliyodan B."/>
            <person name="Lindquist E."/>
            <person name="Peto M."/>
            <person name="Grant D."/>
            <person name="Shu S."/>
            <person name="Goodstein D."/>
            <person name="Barry K."/>
            <person name="Futrell-Griggs M."/>
            <person name="Abernathy B."/>
            <person name="Du J."/>
            <person name="Tian Z."/>
            <person name="Zhu L."/>
            <person name="Gill N."/>
            <person name="Joshi T."/>
            <person name="Libault M."/>
            <person name="Sethuraman A."/>
            <person name="Zhang X.-C."/>
            <person name="Shinozaki K."/>
            <person name="Nguyen H.T."/>
            <person name="Wing R.A."/>
            <person name="Cregan P."/>
            <person name="Specht J."/>
            <person name="Grimwood J."/>
            <person name="Rokhsar D."/>
            <person name="Stacey G."/>
            <person name="Shoemaker R.C."/>
            <person name="Jackson S.A."/>
        </authorList>
    </citation>
    <scope>NUCLEOTIDE SEQUENCE [LARGE SCALE GENOMIC DNA]</scope>
    <source>
        <strain evidence="6">cv. Williams 82</strain>
        <tissue evidence="5">Callus</tissue>
    </source>
</reference>
<evidence type="ECO:0000256" key="2">
    <source>
        <dbReference type="ARBA" id="ARBA00023002"/>
    </source>
</evidence>
<dbReference type="InterPro" id="IPR002347">
    <property type="entry name" value="SDR_fam"/>
</dbReference>
<evidence type="ECO:0000313" key="6">
    <source>
        <dbReference type="EnsemblPlants" id="KRH00032"/>
    </source>
</evidence>
<feature type="region of interest" description="Disordered" evidence="4">
    <location>
        <begin position="1"/>
        <end position="28"/>
    </location>
</feature>
<reference evidence="5" key="3">
    <citation type="submission" date="2018-07" db="EMBL/GenBank/DDBJ databases">
        <title>WGS assembly of Glycine max.</title>
        <authorList>
            <person name="Schmutz J."/>
            <person name="Cannon S."/>
            <person name="Schlueter J."/>
            <person name="Ma J."/>
            <person name="Mitros T."/>
            <person name="Nelson W."/>
            <person name="Hyten D."/>
            <person name="Song Q."/>
            <person name="Thelen J."/>
            <person name="Cheng J."/>
            <person name="Xu D."/>
            <person name="Hellsten U."/>
            <person name="May G."/>
            <person name="Yu Y."/>
            <person name="Sakurai T."/>
            <person name="Umezawa T."/>
            <person name="Bhattacharyya M."/>
            <person name="Sandhu D."/>
            <person name="Valliyodan B."/>
            <person name="Lindquist E."/>
            <person name="Peto M."/>
            <person name="Grant D."/>
            <person name="Shu S."/>
            <person name="Goodstein D."/>
            <person name="Barry K."/>
            <person name="Futrell-Griggs M."/>
            <person name="Abernathy B."/>
            <person name="Du J."/>
            <person name="Tian Z."/>
            <person name="Zhu L."/>
            <person name="Gill N."/>
            <person name="Joshi T."/>
            <person name="Libault M."/>
            <person name="Sethuraman A."/>
            <person name="Zhang X."/>
            <person name="Shinozaki K."/>
            <person name="Nguyen H."/>
            <person name="Wing R."/>
            <person name="Cregan P."/>
            <person name="Specht J."/>
            <person name="Grimwood J."/>
            <person name="Rokhsar D."/>
            <person name="Stacey G."/>
            <person name="Shoemaker R."/>
            <person name="Jackson S."/>
        </authorList>
    </citation>
    <scope>NUCLEOTIDE SEQUENCE</scope>
    <source>
        <tissue evidence="5">Callus</tissue>
    </source>
</reference>
<keyword evidence="7" id="KW-1185">Reference proteome</keyword>
<protein>
    <submittedName>
        <fullName evidence="5 6">Uncharacterized protein</fullName>
    </submittedName>
</protein>
<dbReference type="SUPFAM" id="SSF51735">
    <property type="entry name" value="NAD(P)-binding Rossmann-fold domains"/>
    <property type="match status" value="1"/>
</dbReference>
<reference evidence="6" key="2">
    <citation type="submission" date="2018-02" db="UniProtKB">
        <authorList>
            <consortium name="EnsemblPlants"/>
        </authorList>
    </citation>
    <scope>IDENTIFICATION</scope>
    <source>
        <strain evidence="6">Williams 82</strain>
    </source>
</reference>
<dbReference type="HOGENOM" id="CLU_010194_47_3_1"/>
<name>K7MT82_SOYBN</name>
<keyword evidence="1" id="KW-0521">NADP</keyword>
<dbReference type="Gene3D" id="3.40.50.720">
    <property type="entry name" value="NAD(P)-binding Rossmann-like Domain"/>
    <property type="match status" value="1"/>
</dbReference>
<evidence type="ECO:0000256" key="1">
    <source>
        <dbReference type="ARBA" id="ARBA00022857"/>
    </source>
</evidence>
<dbReference type="Pfam" id="PF13561">
    <property type="entry name" value="adh_short_C2"/>
    <property type="match status" value="1"/>
</dbReference>
<accession>K7MT82</accession>
<dbReference type="EMBL" id="CM000851">
    <property type="protein sequence ID" value="KRH00032.1"/>
    <property type="molecule type" value="Genomic_DNA"/>
</dbReference>
<dbReference type="STRING" id="3847.K7MT82"/>
<dbReference type="AlphaFoldDB" id="K7MT82"/>
<dbReference type="Proteomes" id="UP000008827">
    <property type="component" value="Chromosome 18"/>
</dbReference>
<dbReference type="EnsemblPlants" id="KRH00032">
    <property type="protein sequence ID" value="KRH00032"/>
    <property type="gene ID" value="GLYMA_18G187000"/>
</dbReference>
<evidence type="ECO:0000256" key="4">
    <source>
        <dbReference type="SAM" id="MobiDB-lite"/>
    </source>
</evidence>
<comment type="similarity">
    <text evidence="3">Belongs to the short-chain dehydrogenases/reductases (SDR) family. SDR65C subfamily.</text>
</comment>
<evidence type="ECO:0000313" key="7">
    <source>
        <dbReference type="Proteomes" id="UP000008827"/>
    </source>
</evidence>
<evidence type="ECO:0000313" key="5">
    <source>
        <dbReference type="EMBL" id="KRH00032.1"/>
    </source>
</evidence>
<dbReference type="GO" id="GO:0016491">
    <property type="term" value="F:oxidoreductase activity"/>
    <property type="evidence" value="ECO:0007669"/>
    <property type="project" value="UniProtKB-KW"/>
</dbReference>
<gene>
    <name evidence="5" type="ORF">GLYMA_18G187000</name>
</gene>